<evidence type="ECO:0000256" key="1">
    <source>
        <dbReference type="RuleBase" id="RU000363"/>
    </source>
</evidence>
<evidence type="ECO:0000313" key="2">
    <source>
        <dbReference type="EMBL" id="KAF2716453.1"/>
    </source>
</evidence>
<dbReference type="Gene3D" id="3.40.50.720">
    <property type="entry name" value="NAD(P)-binding Rossmann-like Domain"/>
    <property type="match status" value="1"/>
</dbReference>
<accession>A0A9P4PZ49</accession>
<dbReference type="EMBL" id="MU003875">
    <property type="protein sequence ID" value="KAF2716453.1"/>
    <property type="molecule type" value="Genomic_DNA"/>
</dbReference>
<dbReference type="GO" id="GO:0016616">
    <property type="term" value="F:oxidoreductase activity, acting on the CH-OH group of donors, NAD or NADP as acceptor"/>
    <property type="evidence" value="ECO:0007669"/>
    <property type="project" value="TreeGrafter"/>
</dbReference>
<gene>
    <name evidence="2" type="ORF">K431DRAFT_235382</name>
</gene>
<dbReference type="SUPFAM" id="SSF51735">
    <property type="entry name" value="NAD(P)-binding Rossmann-fold domains"/>
    <property type="match status" value="1"/>
</dbReference>
<dbReference type="PANTHER" id="PTHR45458:SF1">
    <property type="entry name" value="SHORT CHAIN DEHYDROGENASE"/>
    <property type="match status" value="1"/>
</dbReference>
<evidence type="ECO:0000313" key="3">
    <source>
        <dbReference type="Proteomes" id="UP000799441"/>
    </source>
</evidence>
<name>A0A9P4PZ49_9PEZI</name>
<dbReference type="PRINTS" id="PR00080">
    <property type="entry name" value="SDRFAMILY"/>
</dbReference>
<dbReference type="InterPro" id="IPR002347">
    <property type="entry name" value="SDR_fam"/>
</dbReference>
<keyword evidence="3" id="KW-1185">Reference proteome</keyword>
<dbReference type="InterPro" id="IPR052184">
    <property type="entry name" value="SDR_enzymes"/>
</dbReference>
<organism evidence="2 3">
    <name type="scientific">Polychaeton citri CBS 116435</name>
    <dbReference type="NCBI Taxonomy" id="1314669"/>
    <lineage>
        <taxon>Eukaryota</taxon>
        <taxon>Fungi</taxon>
        <taxon>Dikarya</taxon>
        <taxon>Ascomycota</taxon>
        <taxon>Pezizomycotina</taxon>
        <taxon>Dothideomycetes</taxon>
        <taxon>Dothideomycetidae</taxon>
        <taxon>Capnodiales</taxon>
        <taxon>Capnodiaceae</taxon>
        <taxon>Polychaeton</taxon>
    </lineage>
</organism>
<comment type="similarity">
    <text evidence="1">Belongs to the short-chain dehydrogenases/reductases (SDR) family.</text>
</comment>
<comment type="caution">
    <text evidence="2">The sequence shown here is derived from an EMBL/GenBank/DDBJ whole genome shotgun (WGS) entry which is preliminary data.</text>
</comment>
<protein>
    <submittedName>
        <fullName evidence="2">NAD(P)-binding protein</fullName>
    </submittedName>
</protein>
<proteinExistence type="inferred from homology"/>
<dbReference type="AlphaFoldDB" id="A0A9P4PZ49"/>
<dbReference type="Pfam" id="PF00106">
    <property type="entry name" value="adh_short"/>
    <property type="match status" value="1"/>
</dbReference>
<sequence length="242" mass="26046">MTVVLVSGAANGLGAAFVDSFAVLPDNEVIAIDRQPFQPSRPNVTSHVVDLTDEVSVEVLSKKLDGKPIDLVIHSAGIRGLVPDAENQHPDNVAACETLSVMDLSTLMNTFQINTAGTFIFIRALLPHLKLSSNPKVIVMSSRMGSIGNNDSTKNKAAGSAYAYRASKAALNTIIRSFAIDVPQVTFVLVHPGRVETGLVRCKEDGAISTQESISTIMPLIDRWGAEETGRFFDRLGQAIEW</sequence>
<dbReference type="PANTHER" id="PTHR45458">
    <property type="entry name" value="SHORT-CHAIN DEHYDROGENASE/REDUCTASE SDR"/>
    <property type="match status" value="1"/>
</dbReference>
<dbReference type="PRINTS" id="PR00081">
    <property type="entry name" value="GDHRDH"/>
</dbReference>
<dbReference type="OrthoDB" id="5296at2759"/>
<dbReference type="Proteomes" id="UP000799441">
    <property type="component" value="Unassembled WGS sequence"/>
</dbReference>
<reference evidence="2" key="1">
    <citation type="journal article" date="2020" name="Stud. Mycol.">
        <title>101 Dothideomycetes genomes: a test case for predicting lifestyles and emergence of pathogens.</title>
        <authorList>
            <person name="Haridas S."/>
            <person name="Albert R."/>
            <person name="Binder M."/>
            <person name="Bloem J."/>
            <person name="Labutti K."/>
            <person name="Salamov A."/>
            <person name="Andreopoulos B."/>
            <person name="Baker S."/>
            <person name="Barry K."/>
            <person name="Bills G."/>
            <person name="Bluhm B."/>
            <person name="Cannon C."/>
            <person name="Castanera R."/>
            <person name="Culley D."/>
            <person name="Daum C."/>
            <person name="Ezra D."/>
            <person name="Gonzalez J."/>
            <person name="Henrissat B."/>
            <person name="Kuo A."/>
            <person name="Liang C."/>
            <person name="Lipzen A."/>
            <person name="Lutzoni F."/>
            <person name="Magnuson J."/>
            <person name="Mondo S."/>
            <person name="Nolan M."/>
            <person name="Ohm R."/>
            <person name="Pangilinan J."/>
            <person name="Park H.-J."/>
            <person name="Ramirez L."/>
            <person name="Alfaro M."/>
            <person name="Sun H."/>
            <person name="Tritt A."/>
            <person name="Yoshinaga Y."/>
            <person name="Zwiers L.-H."/>
            <person name="Turgeon B."/>
            <person name="Goodwin S."/>
            <person name="Spatafora J."/>
            <person name="Crous P."/>
            <person name="Grigoriev I."/>
        </authorList>
    </citation>
    <scope>NUCLEOTIDE SEQUENCE</scope>
    <source>
        <strain evidence="2">CBS 116435</strain>
    </source>
</reference>
<dbReference type="InterPro" id="IPR036291">
    <property type="entry name" value="NAD(P)-bd_dom_sf"/>
</dbReference>